<dbReference type="HOGENOM" id="CLU_2809787_0_0_11"/>
<dbReference type="EMBL" id="AXZG01000037">
    <property type="protein sequence ID" value="ERT66159.1"/>
    <property type="molecule type" value="Genomic_DNA"/>
</dbReference>
<evidence type="ECO:0000313" key="1">
    <source>
        <dbReference type="EMBL" id="ERT66159.1"/>
    </source>
</evidence>
<dbReference type="Proteomes" id="UP000017174">
    <property type="component" value="Unassembled WGS sequence"/>
</dbReference>
<dbReference type="AlphaFoldDB" id="U7V4V8"/>
<sequence>MPHVYKFICCTKCSGASPGLYALRVWTYPKLSYKFRLYLSTLHPHFMVVAEKADFVGYLTVYMNIYT</sequence>
<protein>
    <submittedName>
        <fullName evidence="1">Uncharacterized protein</fullName>
    </submittedName>
</protein>
<name>U7V4V8_9MICC</name>
<proteinExistence type="predicted"/>
<accession>U7V4V8</accession>
<comment type="caution">
    <text evidence="1">The sequence shown here is derived from an EMBL/GenBank/DDBJ whole genome shotgun (WGS) entry which is preliminary data.</text>
</comment>
<gene>
    <name evidence="1" type="ORF">HMPREF0742_01200</name>
</gene>
<reference evidence="1 2" key="1">
    <citation type="submission" date="2013-08" db="EMBL/GenBank/DDBJ databases">
        <authorList>
            <person name="Weinstock G."/>
            <person name="Sodergren E."/>
            <person name="Wylie T."/>
            <person name="Fulton L."/>
            <person name="Fulton R."/>
            <person name="Fronick C."/>
            <person name="O'Laughlin M."/>
            <person name="Godfrey J."/>
            <person name="Miner T."/>
            <person name="Herter B."/>
            <person name="Appelbaum E."/>
            <person name="Cordes M."/>
            <person name="Lek S."/>
            <person name="Wollam A."/>
            <person name="Pepin K.H."/>
            <person name="Palsikar V.B."/>
            <person name="Mitreva M."/>
            <person name="Wilson R.K."/>
        </authorList>
    </citation>
    <scope>NUCLEOTIDE SEQUENCE [LARGE SCALE GENOMIC DNA]</scope>
    <source>
        <strain evidence="1 2">F0184</strain>
    </source>
</reference>
<organism evidence="1 2">
    <name type="scientific">Rothia aeria F0184</name>
    <dbReference type="NCBI Taxonomy" id="888019"/>
    <lineage>
        <taxon>Bacteria</taxon>
        <taxon>Bacillati</taxon>
        <taxon>Actinomycetota</taxon>
        <taxon>Actinomycetes</taxon>
        <taxon>Micrococcales</taxon>
        <taxon>Micrococcaceae</taxon>
        <taxon>Rothia</taxon>
    </lineage>
</organism>
<evidence type="ECO:0000313" key="2">
    <source>
        <dbReference type="Proteomes" id="UP000017174"/>
    </source>
</evidence>